<dbReference type="InterPro" id="IPR003130">
    <property type="entry name" value="GED"/>
</dbReference>
<comment type="caution">
    <text evidence="6">The sequence shown here is derived from an EMBL/GenBank/DDBJ whole genome shotgun (WGS) entry which is preliminary data.</text>
</comment>
<dbReference type="Pfam" id="PF01031">
    <property type="entry name" value="Dynamin_M"/>
    <property type="match status" value="1"/>
</dbReference>
<dbReference type="GO" id="GO:0003924">
    <property type="term" value="F:GTPase activity"/>
    <property type="evidence" value="ECO:0007669"/>
    <property type="project" value="InterPro"/>
</dbReference>
<dbReference type="Pfam" id="PF00350">
    <property type="entry name" value="Dynamin_N"/>
    <property type="match status" value="1"/>
</dbReference>
<dbReference type="InterPro" id="IPR030381">
    <property type="entry name" value="G_DYNAMIN_dom"/>
</dbReference>
<dbReference type="SMART" id="SM00053">
    <property type="entry name" value="DYNc"/>
    <property type="match status" value="1"/>
</dbReference>
<dbReference type="InterPro" id="IPR001401">
    <property type="entry name" value="Dynamin_GTPase"/>
</dbReference>
<feature type="domain" description="GED" evidence="4">
    <location>
        <begin position="624"/>
        <end position="715"/>
    </location>
</feature>
<dbReference type="InterPro" id="IPR045063">
    <property type="entry name" value="Dynamin_N"/>
</dbReference>
<evidence type="ECO:0000256" key="2">
    <source>
        <dbReference type="ARBA" id="ARBA00023134"/>
    </source>
</evidence>
<accession>A0A8H5J8Q9</accession>
<dbReference type="GO" id="GO:0005525">
    <property type="term" value="F:GTP binding"/>
    <property type="evidence" value="ECO:0007669"/>
    <property type="project" value="InterPro"/>
</dbReference>
<dbReference type="GO" id="GO:0048312">
    <property type="term" value="P:intracellular distribution of mitochondria"/>
    <property type="evidence" value="ECO:0007669"/>
    <property type="project" value="TreeGrafter"/>
</dbReference>
<dbReference type="GO" id="GO:0016020">
    <property type="term" value="C:membrane"/>
    <property type="evidence" value="ECO:0007669"/>
    <property type="project" value="TreeGrafter"/>
</dbReference>
<dbReference type="PANTHER" id="PTHR11566">
    <property type="entry name" value="DYNAMIN"/>
    <property type="match status" value="1"/>
</dbReference>
<evidence type="ECO:0000259" key="4">
    <source>
        <dbReference type="PROSITE" id="PS51388"/>
    </source>
</evidence>
<dbReference type="InterPro" id="IPR000375">
    <property type="entry name" value="Dynamin_stalk"/>
</dbReference>
<dbReference type="Pfam" id="PF02212">
    <property type="entry name" value="GED"/>
    <property type="match status" value="1"/>
</dbReference>
<dbReference type="PROSITE" id="PS51718">
    <property type="entry name" value="G_DYNAMIN_2"/>
    <property type="match status" value="1"/>
</dbReference>
<dbReference type="CDD" id="cd08771">
    <property type="entry name" value="DLP_1"/>
    <property type="match status" value="1"/>
</dbReference>
<dbReference type="Proteomes" id="UP000574317">
    <property type="component" value="Unassembled WGS sequence"/>
</dbReference>
<feature type="compositionally biased region" description="Low complexity" evidence="3">
    <location>
        <begin position="784"/>
        <end position="801"/>
    </location>
</feature>
<gene>
    <name evidence="6" type="ORF">FNAPI_7583</name>
</gene>
<keyword evidence="2" id="KW-0342">GTP-binding</keyword>
<dbReference type="GO" id="GO:0008017">
    <property type="term" value="F:microtubule binding"/>
    <property type="evidence" value="ECO:0007669"/>
    <property type="project" value="TreeGrafter"/>
</dbReference>
<dbReference type="PANTHER" id="PTHR11566:SF149">
    <property type="entry name" value="GTPASE, PUTATIVE (AFU_ORTHOLOGUE AFUA_6G11890)-RELATED"/>
    <property type="match status" value="1"/>
</dbReference>
<keyword evidence="7" id="KW-1185">Reference proteome</keyword>
<dbReference type="SUPFAM" id="SSF52540">
    <property type="entry name" value="P-loop containing nucleoside triphosphate hydrolases"/>
    <property type="match status" value="1"/>
</dbReference>
<evidence type="ECO:0000256" key="1">
    <source>
        <dbReference type="ARBA" id="ARBA00022741"/>
    </source>
</evidence>
<dbReference type="InterPro" id="IPR022812">
    <property type="entry name" value="Dynamin"/>
</dbReference>
<sequence length="832" mass="93283">MDVSLDTNILEQLNTSETKALHEISDSLSACGVGRIVNLPQIIVVGDQSAGKSSVLEAISHVRFPVQGNLCTRFATELIFRRANETRIDVSVRFEDRSKPAKRFQRAGFREDDLGDIITEAKECMGFGKAGMEFSKNVLRLEIEGPKMYPLSLVDLPGFFQVATENQSISGKETVDELVESYMRQKNSIILVVITANNNLANHLALQKAKNIDPERRRTIGVITKPDLTRPGYDAEKEYIKLGKNQEAAHKLQLGWHVLRNRAEDEDSLEGRDQVEDAFFQKGAWATIPSENRGIVSLRKKLSHVLYSHIRNSLPGVITDIETTLRERQEELDRLGKSRSTQEDLRSFLLGIASDFQRLARDGIYGRYNDEFFGGLQDDDRKLRAQLRNFSRAFDHILQTKGSTHVTVSDDDSDSDDGEIPVYLEEFLDRYPYNPPQPQKITRSELAEQLEKQAAANQGLEFPGTPNKDLAMQLFKQQAAPWRGIAESHVKLVTTVAKAFVDQVFEYVVGSPRTNRTTEAILSTCVDPFFDEKEKELQKKIDELLRPYVQGYALPLDLPFYDMMSKTSDEKLERRISTILQDKYPHLLESNTTKTGDGSKKVDSRAIAQDINEEDDLEDSEFGINKVIDTMLTYYTMSLRTFTDNVINLAVESCLVYDIPDILTPTKVDRMSKERLEELAGESDDTLSRRKSLQEEVEILRQGLAQCRRYKPRAVTPLPSTANESQGRAPTASKVAPVESGKKTSPSSVINPPKAQFNGWTAIPDLPKTVNPFKSDNPFNFSNAPVKPSSPAPSATKTTVTFGSGSGLFDSGPALSYQPSSFRWNGSVDTKK</sequence>
<dbReference type="GO" id="GO:0005874">
    <property type="term" value="C:microtubule"/>
    <property type="evidence" value="ECO:0007669"/>
    <property type="project" value="TreeGrafter"/>
</dbReference>
<dbReference type="GO" id="GO:0000266">
    <property type="term" value="P:mitochondrial fission"/>
    <property type="evidence" value="ECO:0007669"/>
    <property type="project" value="TreeGrafter"/>
</dbReference>
<evidence type="ECO:0000313" key="6">
    <source>
        <dbReference type="EMBL" id="KAF5550909.1"/>
    </source>
</evidence>
<evidence type="ECO:0000313" key="7">
    <source>
        <dbReference type="Proteomes" id="UP000574317"/>
    </source>
</evidence>
<evidence type="ECO:0000256" key="3">
    <source>
        <dbReference type="SAM" id="MobiDB-lite"/>
    </source>
</evidence>
<evidence type="ECO:0000259" key="5">
    <source>
        <dbReference type="PROSITE" id="PS51718"/>
    </source>
</evidence>
<proteinExistence type="predicted"/>
<name>A0A8H5J8Q9_9HYPO</name>
<feature type="region of interest" description="Disordered" evidence="3">
    <location>
        <begin position="713"/>
        <end position="753"/>
    </location>
</feature>
<dbReference type="InterPro" id="IPR027417">
    <property type="entry name" value="P-loop_NTPase"/>
</dbReference>
<feature type="compositionally biased region" description="Polar residues" evidence="3">
    <location>
        <begin position="718"/>
        <end position="728"/>
    </location>
</feature>
<dbReference type="EMBL" id="JAAOAO010000279">
    <property type="protein sequence ID" value="KAF5550909.1"/>
    <property type="molecule type" value="Genomic_DNA"/>
</dbReference>
<dbReference type="GO" id="GO:0006897">
    <property type="term" value="P:endocytosis"/>
    <property type="evidence" value="ECO:0007669"/>
    <property type="project" value="TreeGrafter"/>
</dbReference>
<dbReference type="PRINTS" id="PR00195">
    <property type="entry name" value="DYNAMIN"/>
</dbReference>
<dbReference type="InterPro" id="IPR020850">
    <property type="entry name" value="GED_dom"/>
</dbReference>
<dbReference type="Gene3D" id="3.40.50.300">
    <property type="entry name" value="P-loop containing nucleotide triphosphate hydrolases"/>
    <property type="match status" value="1"/>
</dbReference>
<reference evidence="6 7" key="1">
    <citation type="submission" date="2020-05" db="EMBL/GenBank/DDBJ databases">
        <title>Identification and distribution of gene clusters putatively required for synthesis of sphingolipid metabolism inhibitors in phylogenetically diverse species of the filamentous fungus Fusarium.</title>
        <authorList>
            <person name="Kim H.-S."/>
            <person name="Busman M."/>
            <person name="Brown D.W."/>
            <person name="Divon H."/>
            <person name="Uhlig S."/>
            <person name="Proctor R.H."/>
        </authorList>
    </citation>
    <scope>NUCLEOTIDE SEQUENCE [LARGE SCALE GENOMIC DNA]</scope>
    <source>
        <strain evidence="6 7">NRRL 25196</strain>
    </source>
</reference>
<dbReference type="PROSITE" id="PS51388">
    <property type="entry name" value="GED"/>
    <property type="match status" value="1"/>
</dbReference>
<feature type="domain" description="Dynamin-type G" evidence="5">
    <location>
        <begin position="36"/>
        <end position="315"/>
    </location>
</feature>
<organism evidence="6 7">
    <name type="scientific">Fusarium napiforme</name>
    <dbReference type="NCBI Taxonomy" id="42672"/>
    <lineage>
        <taxon>Eukaryota</taxon>
        <taxon>Fungi</taxon>
        <taxon>Dikarya</taxon>
        <taxon>Ascomycota</taxon>
        <taxon>Pezizomycotina</taxon>
        <taxon>Sordariomycetes</taxon>
        <taxon>Hypocreomycetidae</taxon>
        <taxon>Hypocreales</taxon>
        <taxon>Nectriaceae</taxon>
        <taxon>Fusarium</taxon>
        <taxon>Fusarium fujikuroi species complex</taxon>
    </lineage>
</organism>
<dbReference type="GO" id="GO:0005739">
    <property type="term" value="C:mitochondrion"/>
    <property type="evidence" value="ECO:0007669"/>
    <property type="project" value="TreeGrafter"/>
</dbReference>
<keyword evidence="1" id="KW-0547">Nucleotide-binding</keyword>
<protein>
    <submittedName>
        <fullName evidence="6">Interferon-regulated resistance GTP-binding protein</fullName>
    </submittedName>
</protein>
<dbReference type="GO" id="GO:0016559">
    <property type="term" value="P:peroxisome fission"/>
    <property type="evidence" value="ECO:0007669"/>
    <property type="project" value="TreeGrafter"/>
</dbReference>
<dbReference type="AlphaFoldDB" id="A0A8H5J8Q9"/>
<feature type="region of interest" description="Disordered" evidence="3">
    <location>
        <begin position="781"/>
        <end position="805"/>
    </location>
</feature>